<protein>
    <submittedName>
        <fullName evidence="1">Uncharacterized protein</fullName>
    </submittedName>
</protein>
<comment type="caution">
    <text evidence="1">The sequence shown here is derived from an EMBL/GenBank/DDBJ whole genome shotgun (WGS) entry which is preliminary data.</text>
</comment>
<dbReference type="Proteomes" id="UP000242146">
    <property type="component" value="Unassembled WGS sequence"/>
</dbReference>
<dbReference type="AlphaFoldDB" id="A0A1X2GRQ3"/>
<reference evidence="1 2" key="1">
    <citation type="submission" date="2016-07" db="EMBL/GenBank/DDBJ databases">
        <title>Pervasive Adenine N6-methylation of Active Genes in Fungi.</title>
        <authorList>
            <consortium name="DOE Joint Genome Institute"/>
            <person name="Mondo S.J."/>
            <person name="Dannebaum R.O."/>
            <person name="Kuo R.C."/>
            <person name="Labutti K."/>
            <person name="Haridas S."/>
            <person name="Kuo A."/>
            <person name="Salamov A."/>
            <person name="Ahrendt S.R."/>
            <person name="Lipzen A."/>
            <person name="Sullivan W."/>
            <person name="Andreopoulos W.B."/>
            <person name="Clum A."/>
            <person name="Lindquist E."/>
            <person name="Daum C."/>
            <person name="Ramamoorthy G.K."/>
            <person name="Gryganskyi A."/>
            <person name="Culley D."/>
            <person name="Magnuson J.K."/>
            <person name="James T.Y."/>
            <person name="O'Malley M.A."/>
            <person name="Stajich J.E."/>
            <person name="Spatafora J.W."/>
            <person name="Visel A."/>
            <person name="Grigoriev I.V."/>
        </authorList>
    </citation>
    <scope>NUCLEOTIDE SEQUENCE [LARGE SCALE GENOMIC DNA]</scope>
    <source>
        <strain evidence="1 2">NRRL 3301</strain>
    </source>
</reference>
<proteinExistence type="predicted"/>
<gene>
    <name evidence="1" type="ORF">DM01DRAFT_1399181</name>
</gene>
<evidence type="ECO:0000313" key="1">
    <source>
        <dbReference type="EMBL" id="ORX59724.1"/>
    </source>
</evidence>
<keyword evidence="2" id="KW-1185">Reference proteome</keyword>
<dbReference type="EMBL" id="MCGT01000005">
    <property type="protein sequence ID" value="ORX59724.1"/>
    <property type="molecule type" value="Genomic_DNA"/>
</dbReference>
<organism evidence="1 2">
    <name type="scientific">Hesseltinella vesiculosa</name>
    <dbReference type="NCBI Taxonomy" id="101127"/>
    <lineage>
        <taxon>Eukaryota</taxon>
        <taxon>Fungi</taxon>
        <taxon>Fungi incertae sedis</taxon>
        <taxon>Mucoromycota</taxon>
        <taxon>Mucoromycotina</taxon>
        <taxon>Mucoromycetes</taxon>
        <taxon>Mucorales</taxon>
        <taxon>Cunninghamellaceae</taxon>
        <taxon>Hesseltinella</taxon>
    </lineage>
</organism>
<name>A0A1X2GRQ3_9FUNG</name>
<evidence type="ECO:0000313" key="2">
    <source>
        <dbReference type="Proteomes" id="UP000242146"/>
    </source>
</evidence>
<dbReference type="OrthoDB" id="2098303at2759"/>
<sequence length="89" mass="10187">LANIRSQLVEISKEAHCLSHESYTADDVLRLQRRLSNVDQQFYDQKMDTRYEDNGVTQVVKELDQVHHNIHSMLSRVADSPVPGSPVLN</sequence>
<feature type="non-terminal residue" evidence="1">
    <location>
        <position position="1"/>
    </location>
</feature>
<accession>A0A1X2GRQ3</accession>